<feature type="transmembrane region" description="Helical" evidence="7">
    <location>
        <begin position="239"/>
        <end position="261"/>
    </location>
</feature>
<dbReference type="PANTHER" id="PTHR43163:SF6">
    <property type="entry name" value="DIPEPTIDE TRANSPORT SYSTEM PERMEASE PROTEIN DPPB-RELATED"/>
    <property type="match status" value="1"/>
</dbReference>
<feature type="transmembrane region" description="Helical" evidence="7">
    <location>
        <begin position="12"/>
        <end position="30"/>
    </location>
</feature>
<evidence type="ECO:0000256" key="2">
    <source>
        <dbReference type="ARBA" id="ARBA00022448"/>
    </source>
</evidence>
<reference evidence="9 10" key="1">
    <citation type="submission" date="2024-04" db="EMBL/GenBank/DDBJ databases">
        <title>Isolation of an actinomycete strain from pig manure.</title>
        <authorList>
            <person name="Gong T."/>
            <person name="Yu Z."/>
            <person name="An M."/>
            <person name="Wei C."/>
            <person name="Yang W."/>
            <person name="Liu L."/>
        </authorList>
    </citation>
    <scope>NUCLEOTIDE SEQUENCE [LARGE SCALE GENOMIC DNA]</scope>
    <source>
        <strain evidence="9 10">ZF39</strain>
    </source>
</reference>
<evidence type="ECO:0000256" key="5">
    <source>
        <dbReference type="ARBA" id="ARBA00022989"/>
    </source>
</evidence>
<evidence type="ECO:0000256" key="4">
    <source>
        <dbReference type="ARBA" id="ARBA00022692"/>
    </source>
</evidence>
<keyword evidence="10" id="KW-1185">Reference proteome</keyword>
<gene>
    <name evidence="9" type="ORF">AADG42_14350</name>
</gene>
<dbReference type="SUPFAM" id="SSF161098">
    <property type="entry name" value="MetI-like"/>
    <property type="match status" value="1"/>
</dbReference>
<dbReference type="Proteomes" id="UP001442841">
    <property type="component" value="Chromosome"/>
</dbReference>
<dbReference type="EMBL" id="CP154795">
    <property type="protein sequence ID" value="XAN08432.1"/>
    <property type="molecule type" value="Genomic_DNA"/>
</dbReference>
<protein>
    <submittedName>
        <fullName evidence="9">ABC transporter permease</fullName>
    </submittedName>
</protein>
<proteinExistence type="inferred from homology"/>
<feature type="transmembrane region" description="Helical" evidence="7">
    <location>
        <begin position="99"/>
        <end position="123"/>
    </location>
</feature>
<dbReference type="InterPro" id="IPR035906">
    <property type="entry name" value="MetI-like_sf"/>
</dbReference>
<keyword evidence="3" id="KW-1003">Cell membrane</keyword>
<organism evidence="9 10">
    <name type="scientific">Ammonicoccus fulvus</name>
    <dbReference type="NCBI Taxonomy" id="3138240"/>
    <lineage>
        <taxon>Bacteria</taxon>
        <taxon>Bacillati</taxon>
        <taxon>Actinomycetota</taxon>
        <taxon>Actinomycetes</taxon>
        <taxon>Propionibacteriales</taxon>
        <taxon>Propionibacteriaceae</taxon>
        <taxon>Ammonicoccus</taxon>
    </lineage>
</organism>
<evidence type="ECO:0000313" key="9">
    <source>
        <dbReference type="EMBL" id="XAN08432.1"/>
    </source>
</evidence>
<dbReference type="PROSITE" id="PS50928">
    <property type="entry name" value="ABC_TM1"/>
    <property type="match status" value="1"/>
</dbReference>
<dbReference type="Gene3D" id="1.10.3720.10">
    <property type="entry name" value="MetI-like"/>
    <property type="match status" value="1"/>
</dbReference>
<dbReference type="PANTHER" id="PTHR43163">
    <property type="entry name" value="DIPEPTIDE TRANSPORT SYSTEM PERMEASE PROTEIN DPPB-RELATED"/>
    <property type="match status" value="1"/>
</dbReference>
<accession>A0ABZ3FUE2</accession>
<dbReference type="Pfam" id="PF00528">
    <property type="entry name" value="BPD_transp_1"/>
    <property type="match status" value="1"/>
</dbReference>
<keyword evidence="2 7" id="KW-0813">Transport</keyword>
<dbReference type="InterPro" id="IPR045621">
    <property type="entry name" value="BPD_transp_1_N"/>
</dbReference>
<comment type="similarity">
    <text evidence="7">Belongs to the binding-protein-dependent transport system permease family.</text>
</comment>
<keyword evidence="6 7" id="KW-0472">Membrane</keyword>
<evidence type="ECO:0000256" key="3">
    <source>
        <dbReference type="ARBA" id="ARBA00022475"/>
    </source>
</evidence>
<dbReference type="InterPro" id="IPR000515">
    <property type="entry name" value="MetI-like"/>
</dbReference>
<evidence type="ECO:0000256" key="1">
    <source>
        <dbReference type="ARBA" id="ARBA00004651"/>
    </source>
</evidence>
<keyword evidence="5 7" id="KW-1133">Transmembrane helix</keyword>
<evidence type="ECO:0000259" key="8">
    <source>
        <dbReference type="PROSITE" id="PS50928"/>
    </source>
</evidence>
<dbReference type="Pfam" id="PF19300">
    <property type="entry name" value="BPD_transp_1_N"/>
    <property type="match status" value="1"/>
</dbReference>
<feature type="transmembrane region" description="Helical" evidence="7">
    <location>
        <begin position="177"/>
        <end position="197"/>
    </location>
</feature>
<comment type="subcellular location">
    <subcellularLocation>
        <location evidence="1 7">Cell membrane</location>
        <topology evidence="1 7">Multi-pass membrane protein</topology>
    </subcellularLocation>
</comment>
<dbReference type="RefSeq" id="WP_425309888.1">
    <property type="nucleotide sequence ID" value="NZ_CP154795.1"/>
</dbReference>
<evidence type="ECO:0000256" key="6">
    <source>
        <dbReference type="ARBA" id="ARBA00023136"/>
    </source>
</evidence>
<feature type="transmembrane region" description="Helical" evidence="7">
    <location>
        <begin position="281"/>
        <end position="307"/>
    </location>
</feature>
<name>A0ABZ3FUE2_9ACTN</name>
<feature type="transmembrane region" description="Helical" evidence="7">
    <location>
        <begin position="135"/>
        <end position="165"/>
    </location>
</feature>
<feature type="domain" description="ABC transmembrane type-1" evidence="8">
    <location>
        <begin position="95"/>
        <end position="304"/>
    </location>
</feature>
<evidence type="ECO:0000256" key="7">
    <source>
        <dbReference type="RuleBase" id="RU363032"/>
    </source>
</evidence>
<evidence type="ECO:0000313" key="10">
    <source>
        <dbReference type="Proteomes" id="UP001442841"/>
    </source>
</evidence>
<keyword evidence="4 7" id="KW-0812">Transmembrane</keyword>
<dbReference type="CDD" id="cd06261">
    <property type="entry name" value="TM_PBP2"/>
    <property type="match status" value="1"/>
</dbReference>
<sequence>MLRLILVRLGTAVITVWLASLLVFIAVQALPGDVAQQILGQDATPEALAAMRESMGLNQPIAERYVDWLGGMLTGNFGESLVSGEPVAGTLLVHARNTLLLALPTIIIGITLSVVLGLLAGLYRDRAADRTISGLALIGMSVPEFVTATVLVLVFAIAIPIFPAVVIDGAQATVGELLPFTILPVIVLTISMAAYIIRMTRAGVIDAMASEFVTTAHLKGVRPRQVVLRHALPSAILPTLNVIAINIAWLIGGVVVVEAVFNYPGMGTLMIESVHNRDLPVIQAIAVLSASVYALTNLGADLVAMLLDPRQRSGRAH</sequence>